<evidence type="ECO:0000313" key="13">
    <source>
        <dbReference type="EMBL" id="MBN0047090.1"/>
    </source>
</evidence>
<feature type="compositionally biased region" description="Acidic residues" evidence="9">
    <location>
        <begin position="5806"/>
        <end position="5819"/>
    </location>
</feature>
<dbReference type="Gene3D" id="3.40.50.720">
    <property type="entry name" value="NAD(P)-binding Rossmann-like Domain"/>
    <property type="match status" value="3"/>
</dbReference>
<dbReference type="InterPro" id="IPR013968">
    <property type="entry name" value="PKS_KR"/>
</dbReference>
<dbReference type="Pfam" id="PF02801">
    <property type="entry name" value="Ketoacyl-synt_C"/>
    <property type="match status" value="4"/>
</dbReference>
<feature type="domain" description="Carrier" evidence="10">
    <location>
        <begin position="5665"/>
        <end position="5740"/>
    </location>
</feature>
<dbReference type="InterPro" id="IPR042104">
    <property type="entry name" value="PKS_dehydratase_sf"/>
</dbReference>
<dbReference type="EMBL" id="JAFFZS010000021">
    <property type="protein sequence ID" value="MBN0047090.1"/>
    <property type="molecule type" value="Genomic_DNA"/>
</dbReference>
<dbReference type="InterPro" id="IPR016036">
    <property type="entry name" value="Malonyl_transacylase_ACP-bd"/>
</dbReference>
<feature type="domain" description="Ketosynthase family 3 (KS3)" evidence="11">
    <location>
        <begin position="1026"/>
        <end position="1452"/>
    </location>
</feature>
<dbReference type="PROSITE" id="PS52019">
    <property type="entry name" value="PKS_MFAS_DH"/>
    <property type="match status" value="1"/>
</dbReference>
<dbReference type="Pfam" id="PF16197">
    <property type="entry name" value="KAsynt_C_assoc"/>
    <property type="match status" value="4"/>
</dbReference>
<keyword evidence="14" id="KW-1185">Reference proteome</keyword>
<dbReference type="SUPFAM" id="SSF52151">
    <property type="entry name" value="FabD/lysophospholipase-like"/>
    <property type="match status" value="4"/>
</dbReference>
<dbReference type="Gene3D" id="3.40.47.10">
    <property type="match status" value="4"/>
</dbReference>
<dbReference type="SUPFAM" id="SSF51735">
    <property type="entry name" value="NAD(P)-binding Rossmann-fold domains"/>
    <property type="match status" value="6"/>
</dbReference>
<dbReference type="Gene3D" id="1.10.1200.10">
    <property type="entry name" value="ACP-like"/>
    <property type="match status" value="4"/>
</dbReference>
<dbReference type="PROSITE" id="PS50075">
    <property type="entry name" value="CARRIER"/>
    <property type="match status" value="4"/>
</dbReference>
<feature type="region of interest" description="Disordered" evidence="9">
    <location>
        <begin position="2411"/>
        <end position="2430"/>
    </location>
</feature>
<feature type="active site" description="Proton acceptor; for dehydratase activity" evidence="8">
    <location>
        <position position="4934"/>
    </location>
</feature>
<dbReference type="InterPro" id="IPR006162">
    <property type="entry name" value="Ppantetheine_attach_site"/>
</dbReference>
<feature type="domain" description="Carrier" evidence="10">
    <location>
        <begin position="2443"/>
        <end position="2518"/>
    </location>
</feature>
<protein>
    <submittedName>
        <fullName evidence="13">SDR family NAD(P)-dependent oxidoreductase</fullName>
    </submittedName>
</protein>
<evidence type="ECO:0000259" key="11">
    <source>
        <dbReference type="PROSITE" id="PS52004"/>
    </source>
</evidence>
<dbReference type="InterPro" id="IPR014031">
    <property type="entry name" value="Ketoacyl_synth_C"/>
</dbReference>
<keyword evidence="5" id="KW-0045">Antibiotic biosynthesis</keyword>
<dbReference type="Gene3D" id="3.10.129.110">
    <property type="entry name" value="Polyketide synthase dehydratase"/>
    <property type="match status" value="1"/>
</dbReference>
<sequence>MSQFRDGFTEVGIPDDAIAIVGLSCRLPKAPDKSAFWELLRDARHAIGEVPEDRWNAEELPPAARHGAFLDRVDEFDPAFFGISPREASMMDPQQRLMLELSWEAFEDAGVPLRQVRGSRTGVFVGAVANDYSVLLNRQGLSAVTQHSLTGTQRAIIANRVSYTLGLRGPSLTVDTAQSSGLVAVHQACESLRSGSCELAVAGGVNLNIVPESALAADRFGGLSPDGRCHTFDARANGYVRGEGGGVVLLKPLARALTDGDCVYCVIRGGALNNDGTTDGLTVPRAAAQSEVLRLAYERAGIDPADVQYVELHGTGTALGDPIEASALGDVLGTATGRRMPLTVGSAKTNVGHLEGAAGMAGLLKTALSLHMRKIPASLHFETPNPRIPLDELNLRVQQSLSDWPESGPTLAGVSSFGMGGTNCHMVLQGMPVTEPGSASGGGGAEDRAGAVVPWMVSGRGEDALRAQAERLRTFVADRPELDADAVALSLVTSRDSHEDRAVVLGGDRESLLTGLTALASGEPASRIVRSRGAVPAGRLAFLFSGQGSQRAGMGRELYAVLPVFAAALDEICSHFDPLLEQPLREVMFAEADEQGVLDQTAYTQPALFALEVALFRLLESWGIRPDVVTGHSIGELAAAHAAGLWTLADACAVVAARGRLMQQLPSGGAMVAVEAPESEVLPLLAGHEEHASVAAVNGPRATVISGTAEVVEDIAAQLATRGHRTRRLKVSHAFHSPLMDPMLEEFRQVLAGVEFRTPGLPLPAGDAVLDPEYWVRHIRDAVRFADQISWLEQHDTTRYLEIGPGGVLTATAQDTITRSDTLLLPTLHKNLDETHAVTRAAAALHVSGMEIAWQEVLADLGVTPSHRVELPTYAFQRRRYWLKETVGVSAGRLDETADAAADEEVAESAPQAARSAGSFAFAGMSQEEANRELLDLVRRHIAAVLEHDSPEQVAVDAPFKQLGFDSLMSVEFCAALGRAVGVRLPSSALYDHPTPEQLAQHLHGELAGLRGEVAAPEASAASNSDDPIVIVGMSCRLPGGIRTPEQLWALLADGGDAVSPFPADRGWDLDALYDADPVRSGTSYAREGGFLHEAADFDPAFFGISPREALAMDPQQRLLLETSWEALERAGINPKSLRGSKAGVFVGATAQDYGPRLHEAPEEIEGYVLTGTTPSVASGRVAYTLGLEGPAVTVDTACSSSLVALHMAAQSLRSGECTLALAGGATVMSNPGMFVEFSRQRGLAPDARVKAFAEAADGTGWGEGIGMLLLERLSDAERHGHPVLGIVRGTAVNQDGASNGLTAPNGPSQQRVIRQALANAGLTPGQVDAVEAHGTGTTLGDPIEAQALLATYGQDRPAERPLWLGSVKSNIGHTQAAAGVAGVIKMVMAMHHGVLPRTLHVDRPTTHVDWSAGAVSLLTEEQTWPLSDQPRRAGVSSFGVSGTNAHAIIEEPPAVTDPQDQPAAPGVVPWVISARTADALRDQARRLRAYVDQRPELDAVAVADTLFHGRALFEHRAVILAEAPDVVAAALDALAAGQPHTHLVQGQAASTGKTVFVFPGQGTQWAGMGAELLDAVPVFAESIARCEEALAPYVDWSLTDVLRSRAELDRVDVIQPVTWAVMVSLAATWQHLGVRPDAVVGHSQGEIAAAAVAGALSLEDAAKVVAVRAQIIGEHLAGLGAMASIPQAAHRVEEQLPSGVGIAAVNGPHTTVVSGDKDAVETLVARLQSQDVRARLIPVDYASHSAHVETIEQHLAEALAGITPRTSDVPFFSTVEPGLINTSELDAGYWYRNLRQTVHFHTAIEQLTESGHTTYIESSAHPVLTYSIEEAEGADTITGTLRRNEGTLTRLLTSAAHLHTHGHTINWPIPHTRPIDLPTYPFQHQRYWINPRPSTATDTADTRFWEAVENEDWESLGHALSVEGDTPLGTVLAALASWRKSLDRASAVDNLRYRTTWRPLADPQAGLYGTWLVVVLEGQEDGTLVGAVAEALRGNRTLVRQVVLDPAQPERTRYAEQLSSTLGEGDDITGVLSLLALTGNDATTAAPTLALIQALGDSGVQAPLWCATQGAVTTGGSDPLTHPAQAQIWGLGRVAALEHPDRWGGLVDLPEQLDERGAARLRAVLAAPAGGEDQVAIRASGLLARRIARTGTTDGTAWEPRGTVLITGGTGALGAHVARWAATNGAQHLVLAGRSGDSAPGATDLHGELTALGATVTFAACDVSDPDTVKALIADHPHLTAVVHTAGVLDDAMLDRLTGDCLDHVLRPKASGAELLDQYTRDLDLDAFVLFSSVVGTLGRAGQANFGAANAHLDAIAEQRHALGLPATSVAWGPWDADGMAAGDVADQLRRRGLPALEPDLALTALGEAVGRGEPTVTVADIDWARFVPTYTAARPSALISDLTDVRDLRSGSGSGDGRPGGDDTTWTAQNLSGLSDAEAQRVLLDLVRTQAAAVLGHASADAVHASQAFKDIGVDSLTGVELRNRLVAVTGLKLPPTLVFNHPTPQALARFLHTQAAGTAESASALPLPAAAAADDDPVVIVSMACRYPGGVRSPEDLWQLVTEGRDAVSVFPTDRGWDIDALYHPDPERAGTSYVREGGFLHDAAEFDAEFFGISPREAQAMDPQQRLLLETSWEVFERAGIDPRSVAGSQAGVYVGVASQDEYGPRMSEAPEGFEGYLLTGTAASVISGRVAYTLGLEGPAVTVDTACSSSLVALHMAVQALRDGECALALAGGVTVMASPGTFVEFSRQRGLAPDGRSKSFSASADGTSWGEGAGVLLLERLSDARRNGHPVLGVVRGTAVNQDGASNGLTAPNGPSQERVIRQALGRARLAAADVDAVEAHGTGTRLGDPIEAQALLATYGQDRPAERPLLLGSLKSNIGHTQAAAGVGGVIKMVMALRHGVLPRTLHVDEPTPHVDWSSGAVSLLREAVEWPENGRPRRAGVSSFGVSGTNAHAIIEQAEEEPTVAGAPEAGATGPVPWVLAGQGLDTLRAQAERLRSFVAGRPELPVSDVAFSLATSRAALDDRAAVVAEDRSDFLDALGALARGEADSRVLAGSADRTQGRLAFLFSGQGSQRAGTGRELYAVLPVFAAALDEICSHFDPLLEQPLREVMFAEADEQGVLDQTAYTQPALFALEVALFRLLESWGIRPDVVTGHSIGELAAAHAAGLWTLADACAVVAARGRLMQQLPSGGAMVAVEAPESEVLPLLAGHEEHASVAAVNGPRATVISGTAEVVEDIAAQLATRGHRTRRLKVSHAFHSPLMDPMLEEFRQVLAGVEFRTPGLPLPAGDAVLDPEYWVRHIRDAVRFADQISWLEQHDTTRYLEIGPGGVLTATAQDTITRSDTLLLPTLHKNLDETHAVTRAAAALHANGTLVDWQAFFSSEGSAPRRVELPTYAFQRRRYWLDATSGRRERTAGSPVDGWRYRVVWRPMPSNAADLTGDWLLLVPAGHEGRPLVRDVVRALEAGHGAVRQIVLDPVDADRVRFAEELRGVLGEFDATGVLSLLALTDDAAAAPTLALFQALGDAGIQAPLWCLTQGAVTTGGSDPLIQPAQAQVWGLGQVAALEHPDRWGGLVDLPEQLDERGAAHLRAVLTSTAPGGEDQVAIRAAGVLARRLARASSGSGTAWQPRGTVLITGGSGALGARVARWAAEDGAQHLVLASRRGGEAPGATDLGGELTALGATVTFAACDVSDPEQVRSLTADHPDLTAVVHTAGSLDDGVLDRLTSDRLDHVLRPKATAAELLDRYTRHLDLDAFVLFSSAAATFGNEGQANYAAANAHLDALAQRRHALGLPATSVAWGAWADSGMAMGQAAAEQLHRSGFPAMSPEPALTTLAEAVGQGTAALTVADIDWARFVPAYTAARPSPLISDLADVRDLLATAGSGGAQLDEESPAGRLAGLSAPKREELLLELVRTQAALVLGHAGPQSVAPNRAFKDLGFDSLGAVQLRNRLNAATGLRLTTSVIFDYPTACELARHVLGEFPGLGGDSEQTGHTATVRGAAALDDDPIAIVAMSCRFPGGIRTPEELWALLAAGGDTVSPFPADRGWDLEALYDADPDRSGTSYVREGAFLQGVGEFDAAFFGINPREALAMDPQQRLLLETSWEAFERAGIDPKSLRGSKAGVFVGSNGQDYATLLRQVPETVEGYLGTGIAGSVASGRVAYTLGLEGPAVTVDTACSSSLVALHMAAQSLRSGECTLALAGGVTVMSTPEVFVEFSRQRGLAPDARVKAFAEAADGTGWGEGIGMLLLERLSDAERHGHPVLGIVRGTAVNQDGASNGLTAPNGPSQQRVIRQALANAGLTPGQVDAVEAHGTGTTLGDPIEAQALLAAYGQDRSAERPLWLGSVKSNIGHTQAAAGVAGVIKMVMAMRHEVLPRTLHVDEPTRHVDWDAGAVTLLTEEQAWPGSDQPRRAGVSSFGVSGTNAHAIIEEPPAIADPQDQPAAPGVVPWVISARTADALRDQARRLRAYVDQRPELDTSAVADTLVHGRALFEHRAVAVGGNTGELLQALDALAQGEPSPHLVQGVAPDETGRTVFVFPGQGTQWVGMGAELLDTVPVFAGSIARCEEALAPYVDWSLTDVLRSGAELDRVDVIQPVTWAVMVSLAATWQELGVRPDAVVGHSQGEIAAAAVAGALSLEDAAKVVAVRARIIGEHLAGRGAMASIPQAAHRVEELLPSGVSIAAVNGPNATVVSGDKAAVEALVKDLQNQDVRARLIPVDYASHSAHVETIEQHLAEALTGITPRTSDVPFFSTVEPGLINTSELDAGYWYRNLRQTVHFHTAIEQLTESGHTTYIESSAHPVLTYSIEEAEGADTITGTLRRNEGTLTRLLTSAAHLHTHGHTINWPIPHTRPIDLPTYPFQHQRYWPAPAAVRPVDAVSIGLGVAGHPLLGAAVELAGTDTHLFAGLLSLQSHPWLADHAVAGTVLLPGTGFLELALQAGHHVGCGTVEELTLEAPLVLPEKGGVRIQLGLGEADDSGRRELYLHARAQDAGDDEPWTLHATGTLAPTEQSPSPDSDLAAWPPSGAEAITVTDAYDRLAALGVEYGPAFQGLRAAWRRGDEVFAEVALPEEHSAEAKDYGIHPALLDAALQPLVLGLLLAEPGEGTTRRPFAWSGVTLHAQGAVAGRVRITLAGEDAVSVTVADPAGRPVASVDVLTLRQIGAKQVAEARSDSLFRVEWVPVAVSRSGAPAARWALIGSGSGSGSGSSHGNVDVYEDLGSLAAAAGPVPELVFAPFPDAADTADSTTASDAVRRVTHRALDLVQAWLADERFAASRLVILAGQGLTGGPVWGLVRSAQVENPGRFVLIETGGSGDAEPDWGLLAAAAVGDEPQLRLDGGEFGAPRLVRVPRPDAAGPGFGAEGTVLLTGASGGLARLLARHLVAERGVRNLLLASRSGATAEGVPELVAELTGLGAAVEVAACDVADREALAGLLAAVPAERPLSAVVHTAAALDDGVVEALTPERIDRVLRPKVDGALNLHALTEHLDLSAFVLFSSLSGTLGGAGLANYSAANAFLDALARHRHERGLPAVSLAWGLWEQRSGMAGRLSDVDLARMSRVGAAPMSADEGLALFDAATALDEAVIVPARLDLAELRAQAAAGVMAPLFRSVVRTSAVRRTASAAGVRTEEAASGIAGRLAGLARADQERMLLDLVREQVTAVLGHATPEEVRANRAFKDLGFDSLTSVELRNRLRSATGLRLTPTLVFDHPNPAALVQRLLDELVPQDQENGLPLTAELERLEAAFLESPFLDSAALEDDARDKIAARLQALLWKLDDTRGAAKTSDADGPAEDGELDFDPVSDDEMFDLIDKELGQL</sequence>
<dbReference type="InterPro" id="IPR020806">
    <property type="entry name" value="PKS_PP-bd"/>
</dbReference>
<name>A0ABS2VVP4_STRAS</name>
<accession>A0ABS2VVP4</accession>
<evidence type="ECO:0000256" key="1">
    <source>
        <dbReference type="ARBA" id="ARBA00004792"/>
    </source>
</evidence>
<gene>
    <name evidence="13" type="ORF">JS756_23880</name>
</gene>
<dbReference type="InterPro" id="IPR020841">
    <property type="entry name" value="PKS_Beta-ketoAc_synthase_dom"/>
</dbReference>
<dbReference type="InterPro" id="IPR018201">
    <property type="entry name" value="Ketoacyl_synth_AS"/>
</dbReference>
<evidence type="ECO:0000256" key="2">
    <source>
        <dbReference type="ARBA" id="ARBA00022450"/>
    </source>
</evidence>
<feature type="domain" description="Ketosynthase family 3 (KS3)" evidence="11">
    <location>
        <begin position="2538"/>
        <end position="2965"/>
    </location>
</feature>
<dbReference type="CDD" id="cd08952">
    <property type="entry name" value="KR_1_SDR_x"/>
    <property type="match status" value="2"/>
</dbReference>
<dbReference type="InterPro" id="IPR020807">
    <property type="entry name" value="PKS_DH"/>
</dbReference>
<keyword evidence="4" id="KW-0808">Transferase</keyword>
<evidence type="ECO:0000259" key="12">
    <source>
        <dbReference type="PROSITE" id="PS52019"/>
    </source>
</evidence>
<keyword evidence="2" id="KW-0596">Phosphopantetheine</keyword>
<comment type="caution">
    <text evidence="13">The sequence shown here is derived from an EMBL/GenBank/DDBJ whole genome shotgun (WGS) entry which is preliminary data.</text>
</comment>
<dbReference type="Gene3D" id="3.30.70.3290">
    <property type="match status" value="4"/>
</dbReference>
<dbReference type="NCBIfam" id="NF045894">
    <property type="entry name" value="PKS_plus_SDR"/>
    <property type="match status" value="1"/>
</dbReference>
<dbReference type="SMART" id="SM00825">
    <property type="entry name" value="PKS_KS"/>
    <property type="match status" value="4"/>
</dbReference>
<evidence type="ECO:0000256" key="5">
    <source>
        <dbReference type="ARBA" id="ARBA00023194"/>
    </source>
</evidence>
<dbReference type="Pfam" id="PF21089">
    <property type="entry name" value="PKS_DH_N"/>
    <property type="match status" value="1"/>
</dbReference>
<feature type="domain" description="PKS/mFAS DH" evidence="12">
    <location>
        <begin position="4902"/>
        <end position="5182"/>
    </location>
</feature>
<dbReference type="SUPFAM" id="SSF53901">
    <property type="entry name" value="Thiolase-like"/>
    <property type="match status" value="4"/>
</dbReference>
<dbReference type="SMART" id="SM00827">
    <property type="entry name" value="PKS_AT"/>
    <property type="match status" value="4"/>
</dbReference>
<dbReference type="PANTHER" id="PTHR43775:SF51">
    <property type="entry name" value="INACTIVE PHENOLPHTHIOCEROL SYNTHESIS POLYKETIDE SYNTHASE TYPE I PKS1-RELATED"/>
    <property type="match status" value="1"/>
</dbReference>
<feature type="region of interest" description="C-terminal hotdog fold" evidence="8">
    <location>
        <begin position="5041"/>
        <end position="5182"/>
    </location>
</feature>
<feature type="domain" description="Carrier" evidence="10">
    <location>
        <begin position="932"/>
        <end position="1007"/>
    </location>
</feature>
<dbReference type="InterPro" id="IPR049900">
    <property type="entry name" value="PKS_mFAS_DH"/>
</dbReference>
<dbReference type="InterPro" id="IPR049552">
    <property type="entry name" value="PKS_DH_N"/>
</dbReference>
<reference evidence="13 14" key="1">
    <citation type="submission" date="2021-02" db="EMBL/GenBank/DDBJ databases">
        <title>Whole genome sequencing of Streptomyces actuosus VRA1.</title>
        <authorList>
            <person name="Sen G."/>
            <person name="Sen A."/>
        </authorList>
    </citation>
    <scope>NUCLEOTIDE SEQUENCE [LARGE SCALE GENOMIC DNA]</scope>
    <source>
        <strain evidence="13 14">VRA1</strain>
    </source>
</reference>
<dbReference type="InterPro" id="IPR016035">
    <property type="entry name" value="Acyl_Trfase/lysoPLipase"/>
</dbReference>
<dbReference type="InterPro" id="IPR041618">
    <property type="entry name" value="PKS_DE"/>
</dbReference>
<dbReference type="CDD" id="cd00833">
    <property type="entry name" value="PKS"/>
    <property type="match status" value="4"/>
</dbReference>
<comment type="pathway">
    <text evidence="1">Antibiotic biosynthesis.</text>
</comment>
<dbReference type="Pfam" id="PF00109">
    <property type="entry name" value="ketoacyl-synt"/>
    <property type="match status" value="4"/>
</dbReference>
<dbReference type="PROSITE" id="PS00012">
    <property type="entry name" value="PHOSPHOPANTETHEINE"/>
    <property type="match status" value="3"/>
</dbReference>
<dbReference type="SMART" id="SM00823">
    <property type="entry name" value="PKS_PP"/>
    <property type="match status" value="4"/>
</dbReference>
<dbReference type="Pfam" id="PF14765">
    <property type="entry name" value="PS-DH"/>
    <property type="match status" value="1"/>
</dbReference>
<dbReference type="InterPro" id="IPR001227">
    <property type="entry name" value="Ac_transferase_dom_sf"/>
</dbReference>
<dbReference type="PROSITE" id="PS52004">
    <property type="entry name" value="KS3_2"/>
    <property type="match status" value="4"/>
</dbReference>
<dbReference type="SMART" id="SM01294">
    <property type="entry name" value="PKS_PP_betabranch"/>
    <property type="match status" value="4"/>
</dbReference>
<evidence type="ECO:0000256" key="8">
    <source>
        <dbReference type="PROSITE-ProRule" id="PRU01363"/>
    </source>
</evidence>
<dbReference type="CDD" id="cd08956">
    <property type="entry name" value="KR_3_FAS_SDR_x"/>
    <property type="match status" value="1"/>
</dbReference>
<evidence type="ECO:0000259" key="10">
    <source>
        <dbReference type="PROSITE" id="PS50075"/>
    </source>
</evidence>
<dbReference type="InterPro" id="IPR032821">
    <property type="entry name" value="PKS_assoc"/>
</dbReference>
<feature type="domain" description="Ketosynthase family 3 (KS3)" evidence="11">
    <location>
        <begin position="15"/>
        <end position="430"/>
    </location>
</feature>
<dbReference type="InterPro" id="IPR049551">
    <property type="entry name" value="PKS_DH_C"/>
</dbReference>
<feature type="region of interest" description="Disordered" evidence="9">
    <location>
        <begin position="5008"/>
        <end position="5034"/>
    </location>
</feature>
<proteinExistence type="predicted"/>
<dbReference type="Pfam" id="PF18369">
    <property type="entry name" value="PKS_DE"/>
    <property type="match status" value="1"/>
</dbReference>
<dbReference type="InterPro" id="IPR057326">
    <property type="entry name" value="KR_dom"/>
</dbReference>
<dbReference type="Gene3D" id="3.40.366.10">
    <property type="entry name" value="Malonyl-Coenzyme A Acyl Carrier Protein, domain 2"/>
    <property type="match status" value="4"/>
</dbReference>
<feature type="region of interest" description="N-terminal hotdog fold" evidence="8">
    <location>
        <begin position="4902"/>
        <end position="5027"/>
    </location>
</feature>
<dbReference type="SUPFAM" id="SSF55048">
    <property type="entry name" value="Probable ACP-binding domain of malonyl-CoA ACP transacylase"/>
    <property type="match status" value="4"/>
</dbReference>
<evidence type="ECO:0000256" key="3">
    <source>
        <dbReference type="ARBA" id="ARBA00022553"/>
    </source>
</evidence>
<dbReference type="InterPro" id="IPR036291">
    <property type="entry name" value="NAD(P)-bd_dom_sf"/>
</dbReference>
<keyword evidence="3" id="KW-0597">Phosphoprotein</keyword>
<dbReference type="InterPro" id="IPR050091">
    <property type="entry name" value="PKS_NRPS_Biosynth_Enz"/>
</dbReference>
<dbReference type="Pfam" id="PF08659">
    <property type="entry name" value="KR"/>
    <property type="match status" value="3"/>
</dbReference>
<dbReference type="InterPro" id="IPR014043">
    <property type="entry name" value="Acyl_transferase_dom"/>
</dbReference>
<keyword evidence="7" id="KW-0012">Acyltransferase</keyword>
<dbReference type="RefSeq" id="WP_205385225.1">
    <property type="nucleotide sequence ID" value="NZ_JAFFZS010000021.1"/>
</dbReference>
<feature type="domain" description="Carrier" evidence="10">
    <location>
        <begin position="3918"/>
        <end position="3993"/>
    </location>
</feature>
<feature type="domain" description="Ketosynthase family 3 (KS3)" evidence="11">
    <location>
        <begin position="4017"/>
        <end position="4443"/>
    </location>
</feature>
<dbReference type="SMART" id="SM00826">
    <property type="entry name" value="PKS_DH"/>
    <property type="match status" value="1"/>
</dbReference>
<dbReference type="InterPro" id="IPR009081">
    <property type="entry name" value="PP-bd_ACP"/>
</dbReference>
<evidence type="ECO:0000256" key="6">
    <source>
        <dbReference type="ARBA" id="ARBA00023268"/>
    </source>
</evidence>
<dbReference type="InterPro" id="IPR016039">
    <property type="entry name" value="Thiolase-like"/>
</dbReference>
<dbReference type="Proteomes" id="UP000788262">
    <property type="component" value="Unassembled WGS sequence"/>
</dbReference>
<feature type="region of interest" description="Disordered" evidence="9">
    <location>
        <begin position="5798"/>
        <end position="5819"/>
    </location>
</feature>
<dbReference type="Pfam" id="PF00698">
    <property type="entry name" value="Acyl_transf_1"/>
    <property type="match status" value="4"/>
</dbReference>
<keyword evidence="6" id="KW-0511">Multifunctional enzyme</keyword>
<feature type="active site" description="Proton donor; for dehydratase activity" evidence="8">
    <location>
        <position position="5102"/>
    </location>
</feature>
<dbReference type="Pfam" id="PF00550">
    <property type="entry name" value="PP-binding"/>
    <property type="match status" value="4"/>
</dbReference>
<evidence type="ECO:0000313" key="14">
    <source>
        <dbReference type="Proteomes" id="UP000788262"/>
    </source>
</evidence>
<feature type="compositionally biased region" description="Polar residues" evidence="9">
    <location>
        <begin position="5020"/>
        <end position="5029"/>
    </location>
</feature>
<evidence type="ECO:0000256" key="7">
    <source>
        <dbReference type="ARBA" id="ARBA00023315"/>
    </source>
</evidence>
<evidence type="ECO:0000256" key="9">
    <source>
        <dbReference type="SAM" id="MobiDB-lite"/>
    </source>
</evidence>
<dbReference type="InterPro" id="IPR036736">
    <property type="entry name" value="ACP-like_sf"/>
</dbReference>
<dbReference type="SMART" id="SM00822">
    <property type="entry name" value="PKS_KR"/>
    <property type="match status" value="3"/>
</dbReference>
<dbReference type="SUPFAM" id="SSF47336">
    <property type="entry name" value="ACP-like"/>
    <property type="match status" value="4"/>
</dbReference>
<dbReference type="PROSITE" id="PS00606">
    <property type="entry name" value="KS3_1"/>
    <property type="match status" value="3"/>
</dbReference>
<dbReference type="InterPro" id="IPR014030">
    <property type="entry name" value="Ketoacyl_synth_N"/>
</dbReference>
<dbReference type="PANTHER" id="PTHR43775">
    <property type="entry name" value="FATTY ACID SYNTHASE"/>
    <property type="match status" value="1"/>
</dbReference>
<organism evidence="13 14">
    <name type="scientific">Streptomyces actuosus</name>
    <dbReference type="NCBI Taxonomy" id="1885"/>
    <lineage>
        <taxon>Bacteria</taxon>
        <taxon>Bacillati</taxon>
        <taxon>Actinomycetota</taxon>
        <taxon>Actinomycetes</taxon>
        <taxon>Kitasatosporales</taxon>
        <taxon>Streptomycetaceae</taxon>
        <taxon>Streptomyces</taxon>
    </lineage>
</organism>
<evidence type="ECO:0000256" key="4">
    <source>
        <dbReference type="ARBA" id="ARBA00022679"/>
    </source>
</evidence>